<dbReference type="GO" id="GO:0005783">
    <property type="term" value="C:endoplasmic reticulum"/>
    <property type="evidence" value="ECO:0007669"/>
    <property type="project" value="TreeGrafter"/>
</dbReference>
<sequence length="675" mass="78869">MQIYNYKQNNINQIFLILNSNYQNKKSNLMAKFKNNIFYLKFLLSNFQKNNFNQPGYVTYQFSQLTDNSLKTDQMGKQSGIISILKSANDLSQMDRGYKTKTVDIDSKNITISSQENPQNSSRKPKRVTKRASQFKKKKQGYENEQNDEKLTQNSENTQNKDKIKNNNNNLQIENQVVTLQNIENFTLSGQNTDKIPQQHQNSLIVSPKSKKNNENIDENSSGKPDQLESIRSPQSRIEVENSIMSEGMEGNNHDKNNKIVMDFNPNEKDEDEPEFILNLEDYSKKSSNEKQKNNLINDQDSIVLNSAISNYMNSAIALQKGQINLSSGENLTPTKNNQKYQFKQDDKQSTNFAKLFTQQMTTQDTVNIQTKLSQYEQQVKQNIQLNVQSQLNTEQDQQVPVITREKINLAEHYKKEIQQNELLQKQNFNQNNQNQNKQQQKQLQAPYISSNLPTHSKMNDSGQLEDKHHNFNINFNFDCEKNIKKEQKIQINQPEEVYLEKRYCQKCQLDQPIRSKHCNECKKCIATHDHHCPWVGNCIGEKNRCPFWWFLIFQLLELCYPFVPFIKITIANMKSNTGIIDNPIIGLVIILLLGFFIFMVGVLFLFHTYLALHNLTTWENASWDKISYLQEFPEDEGSPFSEGYQNNLKFYCTWRIKSKPIKLWKVFKKNMSDK</sequence>
<feature type="region of interest" description="Disordered" evidence="8">
    <location>
        <begin position="109"/>
        <end position="169"/>
    </location>
</feature>
<gene>
    <name evidence="10" type="ORF">PPERSA_03867</name>
</gene>
<feature type="region of interest" description="Disordered" evidence="8">
    <location>
        <begin position="204"/>
        <end position="237"/>
    </location>
</feature>
<comment type="subcellular location">
    <subcellularLocation>
        <location evidence="1">Membrane</location>
        <topology evidence="1">Multi-pass membrane protein</topology>
    </subcellularLocation>
</comment>
<comment type="domain">
    <text evidence="7">The DHHC domain is required for palmitoyltransferase activity.</text>
</comment>
<feature type="transmembrane region" description="Helical" evidence="7">
    <location>
        <begin position="585"/>
        <end position="607"/>
    </location>
</feature>
<dbReference type="PANTHER" id="PTHR22883">
    <property type="entry name" value="ZINC FINGER DHHC DOMAIN CONTAINING PROTEIN"/>
    <property type="match status" value="1"/>
</dbReference>
<evidence type="ECO:0000259" key="9">
    <source>
        <dbReference type="Pfam" id="PF01529"/>
    </source>
</evidence>
<comment type="similarity">
    <text evidence="7">Belongs to the DHHC palmitoyltransferase family.</text>
</comment>
<dbReference type="GO" id="GO:0016020">
    <property type="term" value="C:membrane"/>
    <property type="evidence" value="ECO:0007669"/>
    <property type="project" value="UniProtKB-SubCell"/>
</dbReference>
<dbReference type="Proteomes" id="UP000054937">
    <property type="component" value="Unassembled WGS sequence"/>
</dbReference>
<dbReference type="EC" id="2.3.1.225" evidence="7"/>
<dbReference type="GO" id="GO:0005794">
    <property type="term" value="C:Golgi apparatus"/>
    <property type="evidence" value="ECO:0007669"/>
    <property type="project" value="TreeGrafter"/>
</dbReference>
<evidence type="ECO:0000256" key="4">
    <source>
        <dbReference type="ARBA" id="ARBA00022989"/>
    </source>
</evidence>
<evidence type="ECO:0000256" key="5">
    <source>
        <dbReference type="ARBA" id="ARBA00023136"/>
    </source>
</evidence>
<evidence type="ECO:0000256" key="7">
    <source>
        <dbReference type="RuleBase" id="RU079119"/>
    </source>
</evidence>
<dbReference type="InParanoid" id="A0A0V0Q921"/>
<evidence type="ECO:0000256" key="8">
    <source>
        <dbReference type="SAM" id="MobiDB-lite"/>
    </source>
</evidence>
<feature type="domain" description="Palmitoyltransferase DHHC" evidence="9">
    <location>
        <begin position="501"/>
        <end position="624"/>
    </location>
</feature>
<dbReference type="AlphaFoldDB" id="A0A0V0Q921"/>
<dbReference type="GO" id="GO:0019706">
    <property type="term" value="F:protein-cysteine S-palmitoyltransferase activity"/>
    <property type="evidence" value="ECO:0007669"/>
    <property type="project" value="UniProtKB-EC"/>
</dbReference>
<feature type="compositionally biased region" description="Polar residues" evidence="8">
    <location>
        <begin position="219"/>
        <end position="236"/>
    </location>
</feature>
<keyword evidence="5 7" id="KW-0472">Membrane</keyword>
<dbReference type="OrthoDB" id="331948at2759"/>
<feature type="compositionally biased region" description="Basic residues" evidence="8">
    <location>
        <begin position="123"/>
        <end position="139"/>
    </location>
</feature>
<evidence type="ECO:0000256" key="1">
    <source>
        <dbReference type="ARBA" id="ARBA00004141"/>
    </source>
</evidence>
<evidence type="ECO:0000313" key="11">
    <source>
        <dbReference type="Proteomes" id="UP000054937"/>
    </source>
</evidence>
<dbReference type="InterPro" id="IPR039859">
    <property type="entry name" value="PFA4/ZDH16/20/ERF2-like"/>
</dbReference>
<reference evidence="10 11" key="1">
    <citation type="journal article" date="2015" name="Sci. Rep.">
        <title>Genome of the facultative scuticociliatosis pathogen Pseudocohnilembus persalinus provides insight into its virulence through horizontal gene transfer.</title>
        <authorList>
            <person name="Xiong J."/>
            <person name="Wang G."/>
            <person name="Cheng J."/>
            <person name="Tian M."/>
            <person name="Pan X."/>
            <person name="Warren A."/>
            <person name="Jiang C."/>
            <person name="Yuan D."/>
            <person name="Miao W."/>
        </authorList>
    </citation>
    <scope>NUCLEOTIDE SEQUENCE [LARGE SCALE GENOMIC DNA]</scope>
    <source>
        <strain evidence="10">36N120E</strain>
    </source>
</reference>
<keyword evidence="3 7" id="KW-0812">Transmembrane</keyword>
<keyword evidence="4 7" id="KW-1133">Transmembrane helix</keyword>
<evidence type="ECO:0000256" key="3">
    <source>
        <dbReference type="ARBA" id="ARBA00022692"/>
    </source>
</evidence>
<keyword evidence="11" id="KW-1185">Reference proteome</keyword>
<evidence type="ECO:0000256" key="6">
    <source>
        <dbReference type="ARBA" id="ARBA00023315"/>
    </source>
</evidence>
<organism evidence="10 11">
    <name type="scientific">Pseudocohnilembus persalinus</name>
    <name type="common">Ciliate</name>
    <dbReference type="NCBI Taxonomy" id="266149"/>
    <lineage>
        <taxon>Eukaryota</taxon>
        <taxon>Sar</taxon>
        <taxon>Alveolata</taxon>
        <taxon>Ciliophora</taxon>
        <taxon>Intramacronucleata</taxon>
        <taxon>Oligohymenophorea</taxon>
        <taxon>Scuticociliatia</taxon>
        <taxon>Philasterida</taxon>
        <taxon>Pseudocohnilembidae</taxon>
        <taxon>Pseudocohnilembus</taxon>
    </lineage>
</organism>
<evidence type="ECO:0000256" key="2">
    <source>
        <dbReference type="ARBA" id="ARBA00022679"/>
    </source>
</evidence>
<comment type="catalytic activity">
    <reaction evidence="7">
        <text>L-cysteinyl-[protein] + hexadecanoyl-CoA = S-hexadecanoyl-L-cysteinyl-[protein] + CoA</text>
        <dbReference type="Rhea" id="RHEA:36683"/>
        <dbReference type="Rhea" id="RHEA-COMP:10131"/>
        <dbReference type="Rhea" id="RHEA-COMP:11032"/>
        <dbReference type="ChEBI" id="CHEBI:29950"/>
        <dbReference type="ChEBI" id="CHEBI:57287"/>
        <dbReference type="ChEBI" id="CHEBI:57379"/>
        <dbReference type="ChEBI" id="CHEBI:74151"/>
        <dbReference type="EC" id="2.3.1.225"/>
    </reaction>
</comment>
<keyword evidence="2 7" id="KW-0808">Transferase</keyword>
<proteinExistence type="inferred from homology"/>
<name>A0A0V0Q921_PSEPJ</name>
<dbReference type="Pfam" id="PF01529">
    <property type="entry name" value="DHHC"/>
    <property type="match status" value="1"/>
</dbReference>
<comment type="caution">
    <text evidence="10">The sequence shown here is derived from an EMBL/GenBank/DDBJ whole genome shotgun (WGS) entry which is preliminary data.</text>
</comment>
<accession>A0A0V0Q921</accession>
<feature type="compositionally biased region" description="Polar residues" evidence="8">
    <location>
        <begin position="109"/>
        <end position="122"/>
    </location>
</feature>
<dbReference type="PROSITE" id="PS50216">
    <property type="entry name" value="DHHC"/>
    <property type="match status" value="1"/>
</dbReference>
<protein>
    <recommendedName>
        <fullName evidence="7">Palmitoyltransferase</fullName>
        <ecNumber evidence="7">2.3.1.225</ecNumber>
    </recommendedName>
</protein>
<dbReference type="GO" id="GO:0006612">
    <property type="term" value="P:protein targeting to membrane"/>
    <property type="evidence" value="ECO:0007669"/>
    <property type="project" value="TreeGrafter"/>
</dbReference>
<evidence type="ECO:0000313" key="10">
    <source>
        <dbReference type="EMBL" id="KRW98732.1"/>
    </source>
</evidence>
<dbReference type="EMBL" id="LDAU01000231">
    <property type="protein sequence ID" value="KRW98732.1"/>
    <property type="molecule type" value="Genomic_DNA"/>
</dbReference>
<keyword evidence="6 7" id="KW-0012">Acyltransferase</keyword>
<dbReference type="InterPro" id="IPR001594">
    <property type="entry name" value="Palmitoyltrfase_DHHC"/>
</dbReference>
<feature type="transmembrane region" description="Helical" evidence="7">
    <location>
        <begin position="548"/>
        <end position="564"/>
    </location>
</feature>